<dbReference type="CDD" id="cd06170">
    <property type="entry name" value="LuxR_C_like"/>
    <property type="match status" value="1"/>
</dbReference>
<evidence type="ECO:0000259" key="6">
    <source>
        <dbReference type="PROSITE" id="PS50043"/>
    </source>
</evidence>
<dbReference type="PANTHER" id="PTHR43214:SF24">
    <property type="entry name" value="TRANSCRIPTIONAL REGULATORY PROTEIN NARL-RELATED"/>
    <property type="match status" value="1"/>
</dbReference>
<dbReference type="InterPro" id="IPR001789">
    <property type="entry name" value="Sig_transdc_resp-reg_receiver"/>
</dbReference>
<evidence type="ECO:0000256" key="2">
    <source>
        <dbReference type="ARBA" id="ARBA00023015"/>
    </source>
</evidence>
<dbReference type="InterPro" id="IPR011006">
    <property type="entry name" value="CheY-like_superfamily"/>
</dbReference>
<feature type="domain" description="Response regulatory" evidence="7">
    <location>
        <begin position="1"/>
        <end position="120"/>
    </location>
</feature>
<dbReference type="Pfam" id="PF00196">
    <property type="entry name" value="GerE"/>
    <property type="match status" value="1"/>
</dbReference>
<dbReference type="RefSeq" id="WP_284284889.1">
    <property type="nucleotide sequence ID" value="NZ_BSUJ01000001.1"/>
</dbReference>
<evidence type="ECO:0000259" key="7">
    <source>
        <dbReference type="PROSITE" id="PS50110"/>
    </source>
</evidence>
<reference evidence="9" key="1">
    <citation type="journal article" date="2019" name="Int. J. Syst. Evol. Microbiol.">
        <title>The Global Catalogue of Microorganisms (GCM) 10K type strain sequencing project: providing services to taxonomists for standard genome sequencing and annotation.</title>
        <authorList>
            <consortium name="The Broad Institute Genomics Platform"/>
            <consortium name="The Broad Institute Genome Sequencing Center for Infectious Disease"/>
            <person name="Wu L."/>
            <person name="Ma J."/>
        </authorList>
    </citation>
    <scope>NUCLEOTIDE SEQUENCE [LARGE SCALE GENOMIC DNA]</scope>
    <source>
        <strain evidence="9">NBRC 105830</strain>
    </source>
</reference>
<dbReference type="InterPro" id="IPR016032">
    <property type="entry name" value="Sig_transdc_resp-reg_C-effctor"/>
</dbReference>
<keyword evidence="4" id="KW-0804">Transcription</keyword>
<feature type="domain" description="HTH luxR-type" evidence="6">
    <location>
        <begin position="148"/>
        <end position="213"/>
    </location>
</feature>
<evidence type="ECO:0000313" key="8">
    <source>
        <dbReference type="EMBL" id="GMA21435.1"/>
    </source>
</evidence>
<organism evidence="8 9">
    <name type="scientific">Arsenicicoccus piscis</name>
    <dbReference type="NCBI Taxonomy" id="673954"/>
    <lineage>
        <taxon>Bacteria</taxon>
        <taxon>Bacillati</taxon>
        <taxon>Actinomycetota</taxon>
        <taxon>Actinomycetes</taxon>
        <taxon>Micrococcales</taxon>
        <taxon>Intrasporangiaceae</taxon>
        <taxon>Arsenicicoccus</taxon>
    </lineage>
</organism>
<dbReference type="PRINTS" id="PR00038">
    <property type="entry name" value="HTHLUXR"/>
</dbReference>
<dbReference type="CDD" id="cd17535">
    <property type="entry name" value="REC_NarL-like"/>
    <property type="match status" value="1"/>
</dbReference>
<dbReference type="Proteomes" id="UP001157109">
    <property type="component" value="Unassembled WGS sequence"/>
</dbReference>
<dbReference type="PROSITE" id="PS00622">
    <property type="entry name" value="HTH_LUXR_1"/>
    <property type="match status" value="1"/>
</dbReference>
<feature type="modified residue" description="4-aspartylphosphate" evidence="5">
    <location>
        <position position="50"/>
    </location>
</feature>
<dbReference type="PROSITE" id="PS50043">
    <property type="entry name" value="HTH_LUXR_2"/>
    <property type="match status" value="1"/>
</dbReference>
<dbReference type="InterPro" id="IPR000792">
    <property type="entry name" value="Tscrpt_reg_LuxR_C"/>
</dbReference>
<keyword evidence="9" id="KW-1185">Reference proteome</keyword>
<dbReference type="EMBL" id="BSUJ01000001">
    <property type="protein sequence ID" value="GMA21435.1"/>
    <property type="molecule type" value="Genomic_DNA"/>
</dbReference>
<dbReference type="InterPro" id="IPR039420">
    <property type="entry name" value="WalR-like"/>
</dbReference>
<evidence type="ECO:0000256" key="1">
    <source>
        <dbReference type="ARBA" id="ARBA00022553"/>
    </source>
</evidence>
<evidence type="ECO:0000313" key="9">
    <source>
        <dbReference type="Proteomes" id="UP001157109"/>
    </source>
</evidence>
<comment type="caution">
    <text evidence="8">The sequence shown here is derived from an EMBL/GenBank/DDBJ whole genome shotgun (WGS) entry which is preliminary data.</text>
</comment>
<dbReference type="SMART" id="SM00421">
    <property type="entry name" value="HTH_LUXR"/>
    <property type="match status" value="1"/>
</dbReference>
<dbReference type="PROSITE" id="PS50110">
    <property type="entry name" value="RESPONSE_REGULATORY"/>
    <property type="match status" value="1"/>
</dbReference>
<dbReference type="GO" id="GO:0003677">
    <property type="term" value="F:DNA binding"/>
    <property type="evidence" value="ECO:0007669"/>
    <property type="project" value="UniProtKB-KW"/>
</dbReference>
<keyword evidence="3 8" id="KW-0238">DNA-binding</keyword>
<protein>
    <submittedName>
        <fullName evidence="8">DNA-binding response regulator</fullName>
    </submittedName>
</protein>
<dbReference type="InterPro" id="IPR058245">
    <property type="entry name" value="NreC/VraR/RcsB-like_REC"/>
</dbReference>
<name>A0ABQ6HV52_9MICO</name>
<dbReference type="Pfam" id="PF00072">
    <property type="entry name" value="Response_reg"/>
    <property type="match status" value="1"/>
</dbReference>
<proteinExistence type="predicted"/>
<keyword evidence="2" id="KW-0805">Transcription regulation</keyword>
<dbReference type="SUPFAM" id="SSF52172">
    <property type="entry name" value="CheY-like"/>
    <property type="match status" value="1"/>
</dbReference>
<accession>A0ABQ6HV52</accession>
<evidence type="ECO:0000256" key="5">
    <source>
        <dbReference type="PROSITE-ProRule" id="PRU00169"/>
    </source>
</evidence>
<evidence type="ECO:0000256" key="3">
    <source>
        <dbReference type="ARBA" id="ARBA00023125"/>
    </source>
</evidence>
<dbReference type="SMART" id="SM00448">
    <property type="entry name" value="REC"/>
    <property type="match status" value="1"/>
</dbReference>
<dbReference type="PANTHER" id="PTHR43214">
    <property type="entry name" value="TWO-COMPONENT RESPONSE REGULATOR"/>
    <property type="match status" value="1"/>
</dbReference>
<evidence type="ECO:0000256" key="4">
    <source>
        <dbReference type="ARBA" id="ARBA00023163"/>
    </source>
</evidence>
<sequence length="220" mass="23400">MIVDDQELVRAGISMMLSIHPDIELVAEATDGAGAVATVLAERPDVVLMDVRMPGMDGVEATRRLTAEQADDPDHLTKVLVLTTFADDDALYSALRAGASGYLLKHAAPTDLAAAVRRVAGGDAWIDPVVAPRVITILRELSTGSPSQERAIEALTEREREVLVLIARGRTNTEIGRDLVISEATVKTHVSRILMKSGSRDRAAAVALAYESGLVVPGQA</sequence>
<dbReference type="SUPFAM" id="SSF46894">
    <property type="entry name" value="C-terminal effector domain of the bipartite response regulators"/>
    <property type="match status" value="1"/>
</dbReference>
<dbReference type="Gene3D" id="3.40.50.2300">
    <property type="match status" value="1"/>
</dbReference>
<keyword evidence="1 5" id="KW-0597">Phosphoprotein</keyword>
<gene>
    <name evidence="8" type="ORF">GCM10025862_34560</name>
</gene>